<feature type="compositionally biased region" description="Basic and acidic residues" evidence="2">
    <location>
        <begin position="121"/>
        <end position="133"/>
    </location>
</feature>
<dbReference type="CDD" id="cd00590">
    <property type="entry name" value="RRM_SF"/>
    <property type="match status" value="1"/>
</dbReference>
<feature type="domain" description="RRM" evidence="3">
    <location>
        <begin position="5"/>
        <end position="81"/>
    </location>
</feature>
<dbReference type="OrthoDB" id="5970at2759"/>
<keyword evidence="1" id="KW-0694">RNA-binding</keyword>
<gene>
    <name evidence="4" type="ORF">C4B63_18g205</name>
</gene>
<reference evidence="4 5" key="1">
    <citation type="journal article" date="2018" name="Microb. Genom.">
        <title>Expanding an expanded genome: long-read sequencing of Trypanosoma cruzi.</title>
        <authorList>
            <person name="Berna L."/>
            <person name="Rodriguez M."/>
            <person name="Chiribao M.L."/>
            <person name="Parodi-Talice A."/>
            <person name="Pita S."/>
            <person name="Rijo G."/>
            <person name="Alvarez-Valin F."/>
            <person name="Robello C."/>
        </authorList>
    </citation>
    <scope>NUCLEOTIDE SEQUENCE [LARGE SCALE GENOMIC DNA]</scope>
    <source>
        <strain evidence="4 5">Dm28c</strain>
    </source>
</reference>
<organism evidence="4 5">
    <name type="scientific">Trypanosoma cruzi</name>
    <dbReference type="NCBI Taxonomy" id="5693"/>
    <lineage>
        <taxon>Eukaryota</taxon>
        <taxon>Discoba</taxon>
        <taxon>Euglenozoa</taxon>
        <taxon>Kinetoplastea</taxon>
        <taxon>Metakinetoplastina</taxon>
        <taxon>Trypanosomatida</taxon>
        <taxon>Trypanosomatidae</taxon>
        <taxon>Trypanosoma</taxon>
        <taxon>Schizotrypanum</taxon>
    </lineage>
</organism>
<dbReference type="VEuPathDB" id="TriTrypDB:TcBrA4_0027690"/>
<accession>A0A2V2VJX4</accession>
<dbReference type="VEuPathDB" id="TriTrypDB:TcG_00989"/>
<dbReference type="VEuPathDB" id="TriTrypDB:TcCLB.506831.30"/>
<dbReference type="GO" id="GO:0003723">
    <property type="term" value="F:RNA binding"/>
    <property type="evidence" value="ECO:0007669"/>
    <property type="project" value="UniProtKB-UniRule"/>
</dbReference>
<feature type="compositionally biased region" description="Polar residues" evidence="2">
    <location>
        <begin position="136"/>
        <end position="145"/>
    </location>
</feature>
<sequence length="152" mass="16686">MSSSAILFVGNLPAVTNAQYLERLFYAYGEVKNVKMHLEGIHPYAEVTYGAVDDGDSAIAALHGNYCASKDLPLVVLYHRSSPMVSQYGLKVGKEYAAAFAENRDPLPIPLEAFDEKFERTDVPPPPSEREIFEGSNWSSYNNASHDVGGNV</sequence>
<dbReference type="VEuPathDB" id="TriTrypDB:C3747_104g21"/>
<name>A0A2V2VJX4_TRYCR</name>
<evidence type="ECO:0000313" key="5">
    <source>
        <dbReference type="Proteomes" id="UP000246121"/>
    </source>
</evidence>
<dbReference type="Proteomes" id="UP000246121">
    <property type="component" value="Unassembled WGS sequence"/>
</dbReference>
<feature type="region of interest" description="Disordered" evidence="2">
    <location>
        <begin position="121"/>
        <end position="152"/>
    </location>
</feature>
<dbReference type="SUPFAM" id="SSF54928">
    <property type="entry name" value="RNA-binding domain, RBD"/>
    <property type="match status" value="1"/>
</dbReference>
<evidence type="ECO:0000313" key="4">
    <source>
        <dbReference type="EMBL" id="PWU96727.1"/>
    </source>
</evidence>
<dbReference type="PROSITE" id="PS50102">
    <property type="entry name" value="RRM"/>
    <property type="match status" value="1"/>
</dbReference>
<protein>
    <recommendedName>
        <fullName evidence="3">RRM domain-containing protein</fullName>
    </recommendedName>
</protein>
<dbReference type="InterPro" id="IPR035979">
    <property type="entry name" value="RBD_domain_sf"/>
</dbReference>
<dbReference type="InterPro" id="IPR012677">
    <property type="entry name" value="Nucleotide-bd_a/b_plait_sf"/>
</dbReference>
<dbReference type="VEuPathDB" id="TriTrypDB:C4B63_18g205"/>
<dbReference type="VEuPathDB" id="TriTrypDB:TcYC6_0098540"/>
<evidence type="ECO:0000256" key="1">
    <source>
        <dbReference type="PROSITE-ProRule" id="PRU00176"/>
    </source>
</evidence>
<dbReference type="Gene3D" id="3.30.70.330">
    <property type="match status" value="1"/>
</dbReference>
<dbReference type="EMBL" id="PRFA01000018">
    <property type="protein sequence ID" value="PWU96727.1"/>
    <property type="molecule type" value="Genomic_DNA"/>
</dbReference>
<dbReference type="VEuPathDB" id="TriTrypDB:TCDM_13779"/>
<comment type="caution">
    <text evidence="4">The sequence shown here is derived from an EMBL/GenBank/DDBJ whole genome shotgun (WGS) entry which is preliminary data.</text>
</comment>
<dbReference type="VEuPathDB" id="TriTrypDB:TcCL_ESM01028"/>
<dbReference type="Pfam" id="PF00076">
    <property type="entry name" value="RRM_1"/>
    <property type="match status" value="1"/>
</dbReference>
<dbReference type="SMART" id="SM00360">
    <property type="entry name" value="RRM"/>
    <property type="match status" value="1"/>
</dbReference>
<dbReference type="VEuPathDB" id="TriTrypDB:BCY84_01152"/>
<dbReference type="AlphaFoldDB" id="A0A2V2VJX4"/>
<evidence type="ECO:0000256" key="2">
    <source>
        <dbReference type="SAM" id="MobiDB-lite"/>
    </source>
</evidence>
<evidence type="ECO:0000259" key="3">
    <source>
        <dbReference type="PROSITE" id="PS50102"/>
    </source>
</evidence>
<dbReference type="VEuPathDB" id="TriTrypDB:TcCLB.509167.30"/>
<proteinExistence type="predicted"/>
<dbReference type="InterPro" id="IPR000504">
    <property type="entry name" value="RRM_dom"/>
</dbReference>